<accession>A0A387B8P9</accession>
<organism evidence="2 3">
    <name type="scientific">Protaetiibacter intestinalis</name>
    <dbReference type="NCBI Taxonomy" id="2419774"/>
    <lineage>
        <taxon>Bacteria</taxon>
        <taxon>Bacillati</taxon>
        <taxon>Actinomycetota</taxon>
        <taxon>Actinomycetes</taxon>
        <taxon>Micrococcales</taxon>
        <taxon>Microbacteriaceae</taxon>
        <taxon>Protaetiibacter</taxon>
    </lineage>
</organism>
<keyword evidence="1" id="KW-0812">Transmembrane</keyword>
<keyword evidence="1" id="KW-1133">Transmembrane helix</keyword>
<evidence type="ECO:0000313" key="2">
    <source>
        <dbReference type="EMBL" id="AYF98138.1"/>
    </source>
</evidence>
<dbReference type="AlphaFoldDB" id="A0A387B8P9"/>
<feature type="transmembrane region" description="Helical" evidence="1">
    <location>
        <begin position="51"/>
        <end position="69"/>
    </location>
</feature>
<keyword evidence="1" id="KW-0472">Membrane</keyword>
<dbReference type="OrthoDB" id="5124052at2"/>
<evidence type="ECO:0000256" key="1">
    <source>
        <dbReference type="SAM" id="Phobius"/>
    </source>
</evidence>
<feature type="transmembrane region" description="Helical" evidence="1">
    <location>
        <begin position="20"/>
        <end position="39"/>
    </location>
</feature>
<dbReference type="RefSeq" id="WP_120762485.1">
    <property type="nucleotide sequence ID" value="NZ_CP032630.1"/>
</dbReference>
<dbReference type="KEGG" id="lyd:D7I47_07655"/>
<dbReference type="Proteomes" id="UP000278886">
    <property type="component" value="Chromosome"/>
</dbReference>
<keyword evidence="3" id="KW-1185">Reference proteome</keyword>
<name>A0A387B8P9_9MICO</name>
<sequence length="358" mass="37795">MPHRLSPQLLDPLGGVTAQAFTWVLTLGAFATSIALTIIHREEYRQAAPLVAAFAALVAAGLVLVMSSAPRRAPFTWRSALALHLLCLAAVGFEAASQWGANATVRSDWGPIAFALLVMATGCFRPAVEILAMTAVSSVLVAGTTMAGSIAAQATLPPGVYGGLTAGPLLAAGAGAAAFSATLVSRLLSWREHTSGLRAENAARLRSRVRADLRVERLTLIEGEVAPFLRELLARGETDAASAIRARELGEALRGALVREADGVWLDDLVVSLDDPDGLATRMDDTERAALEAVCAALARRRPSAVVGRSGDRILLTLRWERGGPGRIGPELQAMVRSIFPGARMHLTSRVVELEFDG</sequence>
<feature type="transmembrane region" description="Helical" evidence="1">
    <location>
        <begin position="166"/>
        <end position="188"/>
    </location>
</feature>
<gene>
    <name evidence="2" type="ORF">D7I47_07655</name>
</gene>
<proteinExistence type="predicted"/>
<evidence type="ECO:0000313" key="3">
    <source>
        <dbReference type="Proteomes" id="UP000278886"/>
    </source>
</evidence>
<reference evidence="3" key="1">
    <citation type="submission" date="2018-09" db="EMBL/GenBank/DDBJ databases">
        <title>Genome sequencing of strain 2DFWR-13.</title>
        <authorList>
            <person name="Heo J."/>
            <person name="Kim S.-J."/>
            <person name="Kwon S.-W."/>
        </authorList>
    </citation>
    <scope>NUCLEOTIDE SEQUENCE [LARGE SCALE GENOMIC DNA]</scope>
    <source>
        <strain evidence="3">2DFWR-13</strain>
    </source>
</reference>
<dbReference type="EMBL" id="CP032630">
    <property type="protein sequence ID" value="AYF98138.1"/>
    <property type="molecule type" value="Genomic_DNA"/>
</dbReference>
<protein>
    <submittedName>
        <fullName evidence="2">Uncharacterized protein</fullName>
    </submittedName>
</protein>